<evidence type="ECO:0000313" key="5">
    <source>
        <dbReference type="RefSeq" id="XP_033155053.1"/>
    </source>
</evidence>
<dbReference type="InterPro" id="IPR036397">
    <property type="entry name" value="RNaseH_sf"/>
</dbReference>
<feature type="compositionally biased region" description="Polar residues" evidence="1">
    <location>
        <begin position="449"/>
        <end position="460"/>
    </location>
</feature>
<dbReference type="Proteomes" id="UP000515162">
    <property type="component" value="Chromosome 2R"/>
</dbReference>
<dbReference type="Pfam" id="PF18609">
    <property type="entry name" value="SAM_Exu"/>
    <property type="match status" value="1"/>
</dbReference>
<dbReference type="Pfam" id="PF22123">
    <property type="entry name" value="Exu_RNase_H_like"/>
    <property type="match status" value="1"/>
</dbReference>
<gene>
    <name evidence="5" type="primary">LOC117137630</name>
</gene>
<proteinExistence type="predicted"/>
<dbReference type="GO" id="GO:0045450">
    <property type="term" value="P:bicoid mRNA localization"/>
    <property type="evidence" value="ECO:0007669"/>
    <property type="project" value="InterPro"/>
</dbReference>
<feature type="region of interest" description="Disordered" evidence="1">
    <location>
        <begin position="239"/>
        <end position="261"/>
    </location>
</feature>
<feature type="compositionally biased region" description="Polar residues" evidence="1">
    <location>
        <begin position="470"/>
        <end position="484"/>
    </location>
</feature>
<dbReference type="GO" id="GO:0042803">
    <property type="term" value="F:protein homodimerization activity"/>
    <property type="evidence" value="ECO:0007669"/>
    <property type="project" value="InterPro"/>
</dbReference>
<accession>A0A6P8JH70</accession>
<evidence type="ECO:0000259" key="3">
    <source>
        <dbReference type="Pfam" id="PF22123"/>
    </source>
</evidence>
<dbReference type="InterPro" id="IPR054362">
    <property type="entry name" value="Exu_RNase_H-like"/>
</dbReference>
<feature type="domain" description="Exuperantia RNAse H-like" evidence="3">
    <location>
        <begin position="47"/>
        <end position="210"/>
    </location>
</feature>
<feature type="compositionally biased region" description="Basic residues" evidence="1">
    <location>
        <begin position="435"/>
        <end position="448"/>
    </location>
</feature>
<dbReference type="AlphaFoldDB" id="A0A6P8JH70"/>
<feature type="region of interest" description="Disordered" evidence="1">
    <location>
        <begin position="417"/>
        <end position="504"/>
    </location>
</feature>
<reference evidence="5" key="1">
    <citation type="submission" date="2025-08" db="UniProtKB">
        <authorList>
            <consortium name="RefSeq"/>
        </authorList>
    </citation>
    <scope>IDENTIFICATION</scope>
    <source>
        <strain evidence="5">Mau12</strain>
        <tissue evidence="5">Whole Body</tissue>
    </source>
</reference>
<dbReference type="PANTHER" id="PTHR12384:SF2">
    <property type="entry name" value="MATERNAL PROTEIN EXUPERANTIA"/>
    <property type="match status" value="1"/>
</dbReference>
<dbReference type="GO" id="GO:0003723">
    <property type="term" value="F:RNA binding"/>
    <property type="evidence" value="ECO:0007669"/>
    <property type="project" value="InterPro"/>
</dbReference>
<name>A0A6P8JH70_DROMA</name>
<sequence>MCSTEIPFPSSYKKMVADDIDAGVAIAFADQSSSSVGVKEELPAGNYILVGVDIDTTGRRLMDEIVQLAAYTPTDHFEQYIMPYMNLNPAARQRHQVRVISIGFYRMLKSMQTYKIIKSKSEIAALKDFLNWLEQLKTKAGPSSDGIVLICHEQRKFIPYMILESLKKYGLLERFTASVKSFANSINLAKASIGDANLKNCSLRKLSKILSTTKEEDAACSASTSGSGSGSVLGSGSSIVSDSVSISPRDSTVTNGDDKQSVKNAVQGKRQLFEGNASVRAKLAFDVALQLSNSNCKPEPKSSEALENLFNAIRPFAKLVVSDILELDIQNENLERQNTFRPVFLNYFKTTLYHRVRAVKFRIVLAENGFDLNKLSAIWAEKQTEGLDMALQSIGRLKIKDKTELLELLDSYFDPKKTTVKPAVNGNGNNNNNNNRRRNRRGGRHSVKNARSPSSPSESTEFGAGGDKSCSVSSVPDSTTKTPSPNKPRMHRKRNSRQSLGAIPNGLKVAADISSSGVSELNNSAPPAVTITPVVAQPSPTPVVITASN</sequence>
<dbReference type="Gene3D" id="3.30.420.10">
    <property type="entry name" value="Ribonuclease H-like superfamily/Ribonuclease H"/>
    <property type="match status" value="1"/>
</dbReference>
<organism evidence="4 5">
    <name type="scientific">Drosophila mauritiana</name>
    <name type="common">Fruit fly</name>
    <dbReference type="NCBI Taxonomy" id="7226"/>
    <lineage>
        <taxon>Eukaryota</taxon>
        <taxon>Metazoa</taxon>
        <taxon>Ecdysozoa</taxon>
        <taxon>Arthropoda</taxon>
        <taxon>Hexapoda</taxon>
        <taxon>Insecta</taxon>
        <taxon>Pterygota</taxon>
        <taxon>Neoptera</taxon>
        <taxon>Endopterygota</taxon>
        <taxon>Diptera</taxon>
        <taxon>Brachycera</taxon>
        <taxon>Muscomorpha</taxon>
        <taxon>Ephydroidea</taxon>
        <taxon>Drosophilidae</taxon>
        <taxon>Drosophila</taxon>
        <taxon>Sophophora</taxon>
    </lineage>
</organism>
<dbReference type="CTD" id="37345"/>
<dbReference type="PANTHER" id="PTHR12384">
    <property type="entry name" value="MATERNAL PROTEIN EXUPERANTIA"/>
    <property type="match status" value="1"/>
</dbReference>
<evidence type="ECO:0000259" key="2">
    <source>
        <dbReference type="Pfam" id="PF18609"/>
    </source>
</evidence>
<feature type="compositionally biased region" description="Low complexity" evidence="1">
    <location>
        <begin position="425"/>
        <end position="434"/>
    </location>
</feature>
<evidence type="ECO:0000313" key="4">
    <source>
        <dbReference type="Proteomes" id="UP000515162"/>
    </source>
</evidence>
<feature type="domain" description="Exuperantia SAM-like" evidence="2">
    <location>
        <begin position="341"/>
        <end position="412"/>
    </location>
</feature>
<dbReference type="InterPro" id="IPR037998">
    <property type="entry name" value="Exu"/>
</dbReference>
<dbReference type="RefSeq" id="XP_033155053.1">
    <property type="nucleotide sequence ID" value="XM_033299162.1"/>
</dbReference>
<evidence type="ECO:0000256" key="1">
    <source>
        <dbReference type="SAM" id="MobiDB-lite"/>
    </source>
</evidence>
<dbReference type="InterPro" id="IPR040941">
    <property type="entry name" value="SAM_Exu"/>
</dbReference>
<keyword evidence="4" id="KW-1185">Reference proteome</keyword>
<protein>
    <submittedName>
        <fullName evidence="5">Maternal protein exuperantia</fullName>
    </submittedName>
</protein>
<dbReference type="GeneID" id="117137630"/>